<proteinExistence type="predicted"/>
<reference evidence="2" key="1">
    <citation type="submission" date="2019-10" db="EMBL/GenBank/DDBJ databases">
        <authorList>
            <consortium name="DOE Joint Genome Institute"/>
            <person name="Kuo A."/>
            <person name="Miyauchi S."/>
            <person name="Kiss E."/>
            <person name="Drula E."/>
            <person name="Kohler A."/>
            <person name="Sanchez-Garcia M."/>
            <person name="Andreopoulos B."/>
            <person name="Barry K.W."/>
            <person name="Bonito G."/>
            <person name="Buee M."/>
            <person name="Carver A."/>
            <person name="Chen C."/>
            <person name="Cichocki N."/>
            <person name="Clum A."/>
            <person name="Culley D."/>
            <person name="Crous P.W."/>
            <person name="Fauchery L."/>
            <person name="Girlanda M."/>
            <person name="Hayes R."/>
            <person name="Keri Z."/>
            <person name="LaButti K."/>
            <person name="Lipzen A."/>
            <person name="Lombard V."/>
            <person name="Magnuson J."/>
            <person name="Maillard F."/>
            <person name="Morin E."/>
            <person name="Murat C."/>
            <person name="Nolan M."/>
            <person name="Ohm R."/>
            <person name="Pangilinan J."/>
            <person name="Pereira M."/>
            <person name="Perotto S."/>
            <person name="Peter M."/>
            <person name="Riley R."/>
            <person name="Sitrit Y."/>
            <person name="Stielow B."/>
            <person name="Szollosi G."/>
            <person name="Zifcakova L."/>
            <person name="Stursova M."/>
            <person name="Spatafora J.W."/>
            <person name="Tedersoo L."/>
            <person name="Vaario L.-M."/>
            <person name="Yamada A."/>
            <person name="Yan M."/>
            <person name="Wang P."/>
            <person name="Xu J."/>
            <person name="Bruns T."/>
            <person name="Baldrian P."/>
            <person name="Vilgalys R."/>
            <person name="Henrissat B."/>
            <person name="Grigoriev I.V."/>
            <person name="Hibbett D."/>
            <person name="Nagy L.G."/>
            <person name="Martin F.M."/>
        </authorList>
    </citation>
    <scope>NUCLEOTIDE SEQUENCE</scope>
    <source>
        <strain evidence="2">BED1</strain>
    </source>
</reference>
<dbReference type="InterPro" id="IPR001214">
    <property type="entry name" value="SET_dom"/>
</dbReference>
<dbReference type="PROSITE" id="PS50280">
    <property type="entry name" value="SET"/>
    <property type="match status" value="1"/>
</dbReference>
<dbReference type="Gene3D" id="2.170.270.10">
    <property type="entry name" value="SET domain"/>
    <property type="match status" value="1"/>
</dbReference>
<dbReference type="Pfam" id="PF00856">
    <property type="entry name" value="SET"/>
    <property type="match status" value="1"/>
</dbReference>
<dbReference type="SUPFAM" id="SSF82199">
    <property type="entry name" value="SET domain"/>
    <property type="match status" value="1"/>
</dbReference>
<dbReference type="EMBL" id="WHUW01000021">
    <property type="protein sequence ID" value="KAF8436659.1"/>
    <property type="molecule type" value="Genomic_DNA"/>
</dbReference>
<gene>
    <name evidence="2" type="ORF">L210DRAFT_602758</name>
</gene>
<evidence type="ECO:0000313" key="3">
    <source>
        <dbReference type="Proteomes" id="UP001194468"/>
    </source>
</evidence>
<evidence type="ECO:0000313" key="2">
    <source>
        <dbReference type="EMBL" id="KAF8436659.1"/>
    </source>
</evidence>
<dbReference type="InterPro" id="IPR046341">
    <property type="entry name" value="SET_dom_sf"/>
</dbReference>
<dbReference type="Proteomes" id="UP001194468">
    <property type="component" value="Unassembled WGS sequence"/>
</dbReference>
<name>A0AAD4BPY0_BOLED</name>
<organism evidence="2 3">
    <name type="scientific">Boletus edulis BED1</name>
    <dbReference type="NCBI Taxonomy" id="1328754"/>
    <lineage>
        <taxon>Eukaryota</taxon>
        <taxon>Fungi</taxon>
        <taxon>Dikarya</taxon>
        <taxon>Basidiomycota</taxon>
        <taxon>Agaricomycotina</taxon>
        <taxon>Agaricomycetes</taxon>
        <taxon>Agaricomycetidae</taxon>
        <taxon>Boletales</taxon>
        <taxon>Boletineae</taxon>
        <taxon>Boletaceae</taxon>
        <taxon>Boletoideae</taxon>
        <taxon>Boletus</taxon>
    </lineage>
</organism>
<accession>A0AAD4BPY0</accession>
<evidence type="ECO:0000259" key="1">
    <source>
        <dbReference type="PROSITE" id="PS50280"/>
    </source>
</evidence>
<comment type="caution">
    <text evidence="2">The sequence shown here is derived from an EMBL/GenBank/DDBJ whole genome shotgun (WGS) entry which is preliminary data.</text>
</comment>
<dbReference type="AlphaFoldDB" id="A0AAD4BPY0"/>
<feature type="domain" description="SET" evidence="1">
    <location>
        <begin position="1"/>
        <end position="165"/>
    </location>
</feature>
<sequence length="193" mass="21799">MDKDFKPIHLKGLFSVSTASRKVLDRMQISRPSLRVRSPVLATIVGADRLARTRLAKPLARWSRKHPNSRLVSSHATKEAEALTFRHTQERSGASHVSHFTPFQQNFVPPTSQPTHQPITLGLGSSFNHAENPNVSFSVDIVRERIVYTSTRAIQPDQELCIFYGHQLWIDPVSKGTPTTMSPARHLRTWMIS</sequence>
<keyword evidence="3" id="KW-1185">Reference proteome</keyword>
<reference evidence="2" key="2">
    <citation type="journal article" date="2020" name="Nat. Commun.">
        <title>Large-scale genome sequencing of mycorrhizal fungi provides insights into the early evolution of symbiotic traits.</title>
        <authorList>
            <person name="Miyauchi S."/>
            <person name="Kiss E."/>
            <person name="Kuo A."/>
            <person name="Drula E."/>
            <person name="Kohler A."/>
            <person name="Sanchez-Garcia M."/>
            <person name="Morin E."/>
            <person name="Andreopoulos B."/>
            <person name="Barry K.W."/>
            <person name="Bonito G."/>
            <person name="Buee M."/>
            <person name="Carver A."/>
            <person name="Chen C."/>
            <person name="Cichocki N."/>
            <person name="Clum A."/>
            <person name="Culley D."/>
            <person name="Crous P.W."/>
            <person name="Fauchery L."/>
            <person name="Girlanda M."/>
            <person name="Hayes R.D."/>
            <person name="Keri Z."/>
            <person name="LaButti K."/>
            <person name="Lipzen A."/>
            <person name="Lombard V."/>
            <person name="Magnuson J."/>
            <person name="Maillard F."/>
            <person name="Murat C."/>
            <person name="Nolan M."/>
            <person name="Ohm R.A."/>
            <person name="Pangilinan J."/>
            <person name="Pereira M.F."/>
            <person name="Perotto S."/>
            <person name="Peter M."/>
            <person name="Pfister S."/>
            <person name="Riley R."/>
            <person name="Sitrit Y."/>
            <person name="Stielow J.B."/>
            <person name="Szollosi G."/>
            <person name="Zifcakova L."/>
            <person name="Stursova M."/>
            <person name="Spatafora J.W."/>
            <person name="Tedersoo L."/>
            <person name="Vaario L.M."/>
            <person name="Yamada A."/>
            <person name="Yan M."/>
            <person name="Wang P."/>
            <person name="Xu J."/>
            <person name="Bruns T."/>
            <person name="Baldrian P."/>
            <person name="Vilgalys R."/>
            <person name="Dunand C."/>
            <person name="Henrissat B."/>
            <person name="Grigoriev I.V."/>
            <person name="Hibbett D."/>
            <person name="Nagy L.G."/>
            <person name="Martin F.M."/>
        </authorList>
    </citation>
    <scope>NUCLEOTIDE SEQUENCE</scope>
    <source>
        <strain evidence="2">BED1</strain>
    </source>
</reference>
<protein>
    <recommendedName>
        <fullName evidence="1">SET domain-containing protein</fullName>
    </recommendedName>
</protein>